<proteinExistence type="predicted"/>
<dbReference type="EMBL" id="BOML01000059">
    <property type="protein sequence ID" value="GIE06112.1"/>
    <property type="molecule type" value="Genomic_DNA"/>
</dbReference>
<evidence type="ECO:0008006" key="4">
    <source>
        <dbReference type="Google" id="ProtNLM"/>
    </source>
</evidence>
<gene>
    <name evidence="2" type="ORF">Adu01nite_74620</name>
</gene>
<evidence type="ECO:0000313" key="2">
    <source>
        <dbReference type="EMBL" id="GIE06112.1"/>
    </source>
</evidence>
<feature type="compositionally biased region" description="Low complexity" evidence="1">
    <location>
        <begin position="13"/>
        <end position="24"/>
    </location>
</feature>
<accession>A0ABQ3Z8E9</accession>
<protein>
    <recommendedName>
        <fullName evidence="4">Cytidine deaminase</fullName>
    </recommendedName>
</protein>
<sequence>MPDPTQPDPSRPDPAAGAAVPATDAALSAEDNKLVILARSARARVGAVEGAAVRDQDGRTYNGATVSLPSLSVTALQLAVALAVSSGASAIEAAAVVTEASELDGAGHAAVRDLSASAPIHVAAPDATLLGTVSA</sequence>
<name>A0ABQ3Z8E9_9ACTN</name>
<dbReference type="Gene3D" id="3.40.140.10">
    <property type="entry name" value="Cytidine Deaminase, domain 2"/>
    <property type="match status" value="1"/>
</dbReference>
<dbReference type="InterPro" id="IPR016193">
    <property type="entry name" value="Cytidine_deaminase-like"/>
</dbReference>
<keyword evidence="3" id="KW-1185">Reference proteome</keyword>
<dbReference type="Proteomes" id="UP000637628">
    <property type="component" value="Unassembled WGS sequence"/>
</dbReference>
<dbReference type="RefSeq" id="WP_239132985.1">
    <property type="nucleotide sequence ID" value="NZ_BAAATX010000022.1"/>
</dbReference>
<comment type="caution">
    <text evidence="2">The sequence shown here is derived from an EMBL/GenBank/DDBJ whole genome shotgun (WGS) entry which is preliminary data.</text>
</comment>
<organism evidence="2 3">
    <name type="scientific">Paractinoplanes durhamensis</name>
    <dbReference type="NCBI Taxonomy" id="113563"/>
    <lineage>
        <taxon>Bacteria</taxon>
        <taxon>Bacillati</taxon>
        <taxon>Actinomycetota</taxon>
        <taxon>Actinomycetes</taxon>
        <taxon>Micromonosporales</taxon>
        <taxon>Micromonosporaceae</taxon>
        <taxon>Paractinoplanes</taxon>
    </lineage>
</organism>
<reference evidence="2 3" key="1">
    <citation type="submission" date="2021-01" db="EMBL/GenBank/DDBJ databases">
        <title>Whole genome shotgun sequence of Actinoplanes durhamensis NBRC 14914.</title>
        <authorList>
            <person name="Komaki H."/>
            <person name="Tamura T."/>
        </authorList>
    </citation>
    <scope>NUCLEOTIDE SEQUENCE [LARGE SCALE GENOMIC DNA]</scope>
    <source>
        <strain evidence="2 3">NBRC 14914</strain>
    </source>
</reference>
<evidence type="ECO:0000313" key="3">
    <source>
        <dbReference type="Proteomes" id="UP000637628"/>
    </source>
</evidence>
<dbReference type="SUPFAM" id="SSF53927">
    <property type="entry name" value="Cytidine deaminase-like"/>
    <property type="match status" value="1"/>
</dbReference>
<feature type="region of interest" description="Disordered" evidence="1">
    <location>
        <begin position="1"/>
        <end position="24"/>
    </location>
</feature>
<evidence type="ECO:0000256" key="1">
    <source>
        <dbReference type="SAM" id="MobiDB-lite"/>
    </source>
</evidence>